<gene>
    <name evidence="1" type="ORF">SAMN03084138_02108</name>
</gene>
<evidence type="ECO:0000313" key="1">
    <source>
        <dbReference type="EMBL" id="SFP40809.1"/>
    </source>
</evidence>
<protein>
    <submittedName>
        <fullName evidence="1">Uncharacterized protein</fullName>
    </submittedName>
</protein>
<dbReference type="EMBL" id="FOWR01000014">
    <property type="protein sequence ID" value="SFP40809.1"/>
    <property type="molecule type" value="Genomic_DNA"/>
</dbReference>
<accession>A0A1I5Q3M8</accession>
<dbReference type="Proteomes" id="UP000182692">
    <property type="component" value="Unassembled WGS sequence"/>
</dbReference>
<dbReference type="AlphaFoldDB" id="A0A1I5Q3M8"/>
<evidence type="ECO:0000313" key="2">
    <source>
        <dbReference type="Proteomes" id="UP000182692"/>
    </source>
</evidence>
<organism evidence="1 2">
    <name type="scientific">Enterovibrio norvegicus DSM 15893</name>
    <dbReference type="NCBI Taxonomy" id="1121869"/>
    <lineage>
        <taxon>Bacteria</taxon>
        <taxon>Pseudomonadati</taxon>
        <taxon>Pseudomonadota</taxon>
        <taxon>Gammaproteobacteria</taxon>
        <taxon>Vibrionales</taxon>
        <taxon>Vibrionaceae</taxon>
        <taxon>Enterovibrio</taxon>
    </lineage>
</organism>
<name>A0A1I5Q3M8_9GAMM</name>
<sequence>MRSKAYIHVRDKYDANDTRWTEREVELGEESEKVRQQKIMRSDGIGEESRDCGLRGVQRTNSCGTRRCRRNIGGVTG</sequence>
<proteinExistence type="predicted"/>
<reference evidence="1 2" key="1">
    <citation type="submission" date="2016-10" db="EMBL/GenBank/DDBJ databases">
        <authorList>
            <person name="de Groot N.N."/>
        </authorList>
    </citation>
    <scope>NUCLEOTIDE SEQUENCE [LARGE SCALE GENOMIC DNA]</scope>
    <source>
        <strain evidence="1 2">DSM 15893</strain>
    </source>
</reference>